<organism evidence="1 2">
    <name type="scientific">Laccaria amethystina LaAM-08-1</name>
    <dbReference type="NCBI Taxonomy" id="1095629"/>
    <lineage>
        <taxon>Eukaryota</taxon>
        <taxon>Fungi</taxon>
        <taxon>Dikarya</taxon>
        <taxon>Basidiomycota</taxon>
        <taxon>Agaricomycotina</taxon>
        <taxon>Agaricomycetes</taxon>
        <taxon>Agaricomycetidae</taxon>
        <taxon>Agaricales</taxon>
        <taxon>Agaricineae</taxon>
        <taxon>Hydnangiaceae</taxon>
        <taxon>Laccaria</taxon>
    </lineage>
</organism>
<name>A0A0C9WN05_9AGAR</name>
<dbReference type="AlphaFoldDB" id="A0A0C9WN05"/>
<protein>
    <submittedName>
        <fullName evidence="1">Uncharacterized protein</fullName>
    </submittedName>
</protein>
<evidence type="ECO:0000313" key="2">
    <source>
        <dbReference type="Proteomes" id="UP000054477"/>
    </source>
</evidence>
<evidence type="ECO:0000313" key="1">
    <source>
        <dbReference type="EMBL" id="KIJ98694.1"/>
    </source>
</evidence>
<dbReference type="Proteomes" id="UP000054477">
    <property type="component" value="Unassembled WGS sequence"/>
</dbReference>
<sequence>MIVLVVKINLQPTKTLNKPRQLHFQVHVLYRQVKVEISETSFCRGRRTVPLEEVYPGFDDPNHIFVFVDRGFTEIKWLSKGKRGEIRLVFPHWRSLANEKVKMLDMRSDTHD</sequence>
<accession>A0A0C9WN05</accession>
<gene>
    <name evidence="1" type="ORF">K443DRAFT_197254</name>
</gene>
<reference evidence="1 2" key="1">
    <citation type="submission" date="2014-04" db="EMBL/GenBank/DDBJ databases">
        <authorList>
            <consortium name="DOE Joint Genome Institute"/>
            <person name="Kuo A."/>
            <person name="Kohler A."/>
            <person name="Nagy L.G."/>
            <person name="Floudas D."/>
            <person name="Copeland A."/>
            <person name="Barry K.W."/>
            <person name="Cichocki N."/>
            <person name="Veneault-Fourrey C."/>
            <person name="LaButti K."/>
            <person name="Lindquist E.A."/>
            <person name="Lipzen A."/>
            <person name="Lundell T."/>
            <person name="Morin E."/>
            <person name="Murat C."/>
            <person name="Sun H."/>
            <person name="Tunlid A."/>
            <person name="Henrissat B."/>
            <person name="Grigoriev I.V."/>
            <person name="Hibbett D.S."/>
            <person name="Martin F."/>
            <person name="Nordberg H.P."/>
            <person name="Cantor M.N."/>
            <person name="Hua S.X."/>
        </authorList>
    </citation>
    <scope>NUCLEOTIDE SEQUENCE [LARGE SCALE GENOMIC DNA]</scope>
    <source>
        <strain evidence="1 2">LaAM-08-1</strain>
    </source>
</reference>
<dbReference type="HOGENOM" id="CLU_2146252_0_0_1"/>
<reference evidence="2" key="2">
    <citation type="submission" date="2015-01" db="EMBL/GenBank/DDBJ databases">
        <title>Evolutionary Origins and Diversification of the Mycorrhizal Mutualists.</title>
        <authorList>
            <consortium name="DOE Joint Genome Institute"/>
            <consortium name="Mycorrhizal Genomics Consortium"/>
            <person name="Kohler A."/>
            <person name="Kuo A."/>
            <person name="Nagy L.G."/>
            <person name="Floudas D."/>
            <person name="Copeland A."/>
            <person name="Barry K.W."/>
            <person name="Cichocki N."/>
            <person name="Veneault-Fourrey C."/>
            <person name="LaButti K."/>
            <person name="Lindquist E.A."/>
            <person name="Lipzen A."/>
            <person name="Lundell T."/>
            <person name="Morin E."/>
            <person name="Murat C."/>
            <person name="Riley R."/>
            <person name="Ohm R."/>
            <person name="Sun H."/>
            <person name="Tunlid A."/>
            <person name="Henrissat B."/>
            <person name="Grigoriev I.V."/>
            <person name="Hibbett D.S."/>
            <person name="Martin F."/>
        </authorList>
    </citation>
    <scope>NUCLEOTIDE SEQUENCE [LARGE SCALE GENOMIC DNA]</scope>
    <source>
        <strain evidence="2">LaAM-08-1</strain>
    </source>
</reference>
<keyword evidence="2" id="KW-1185">Reference proteome</keyword>
<dbReference type="EMBL" id="KN838663">
    <property type="protein sequence ID" value="KIJ98694.1"/>
    <property type="molecule type" value="Genomic_DNA"/>
</dbReference>
<proteinExistence type="predicted"/>